<dbReference type="RefSeq" id="WP_184047488.1">
    <property type="nucleotide sequence ID" value="NZ_JACIGK010000031.1"/>
</dbReference>
<comment type="caution">
    <text evidence="2">The sequence shown here is derived from an EMBL/GenBank/DDBJ whole genome shotgun (WGS) entry which is preliminary data.</text>
</comment>
<dbReference type="InterPro" id="IPR021005">
    <property type="entry name" value="Znf_CGNR"/>
</dbReference>
<keyword evidence="3" id="KW-1185">Reference proteome</keyword>
<sequence>MHAWQRTGFFGGHVALDFVNTVNDEGKTRDRDALPDWPIAVAWAVEAEVITTTEAEALAEVSDADRALGDLVAFREAVWRLLSAVAGDAAPAPEDARAVSAVIAGAHGLAALGIESRVARWRIGLDRAGADLIRARLALTLAALLASPELARVRECGRCTGLYLDHGRGRGRRWCRMSGCGNRAKAERFRARA</sequence>
<dbReference type="SUPFAM" id="SSF160904">
    <property type="entry name" value="Jann2411-like"/>
    <property type="match status" value="1"/>
</dbReference>
<dbReference type="Pfam" id="PF07336">
    <property type="entry name" value="ABATE"/>
    <property type="match status" value="1"/>
</dbReference>
<protein>
    <submittedName>
        <fullName evidence="2">Putative RNA-binding Zn ribbon-like protein</fullName>
    </submittedName>
</protein>
<dbReference type="PANTHER" id="PTHR35525:SF3">
    <property type="entry name" value="BLL6575 PROTEIN"/>
    <property type="match status" value="1"/>
</dbReference>
<organism evidence="2 3">
    <name type="scientific">Roseospira visakhapatnamensis</name>
    <dbReference type="NCBI Taxonomy" id="390880"/>
    <lineage>
        <taxon>Bacteria</taxon>
        <taxon>Pseudomonadati</taxon>
        <taxon>Pseudomonadota</taxon>
        <taxon>Alphaproteobacteria</taxon>
        <taxon>Rhodospirillales</taxon>
        <taxon>Rhodospirillaceae</taxon>
        <taxon>Roseospira</taxon>
    </lineage>
</organism>
<dbReference type="Gene3D" id="1.10.3300.10">
    <property type="entry name" value="Jann2411-like domain"/>
    <property type="match status" value="1"/>
</dbReference>
<feature type="domain" description="Zinc finger CGNR" evidence="1">
    <location>
        <begin position="152"/>
        <end position="192"/>
    </location>
</feature>
<evidence type="ECO:0000313" key="2">
    <source>
        <dbReference type="EMBL" id="MBB4267685.1"/>
    </source>
</evidence>
<dbReference type="PANTHER" id="PTHR35525">
    <property type="entry name" value="BLL6575 PROTEIN"/>
    <property type="match status" value="1"/>
</dbReference>
<evidence type="ECO:0000313" key="3">
    <source>
        <dbReference type="Proteomes" id="UP000554286"/>
    </source>
</evidence>
<accession>A0A7W6RFM3</accession>
<dbReference type="Proteomes" id="UP000554286">
    <property type="component" value="Unassembled WGS sequence"/>
</dbReference>
<proteinExistence type="predicted"/>
<dbReference type="Pfam" id="PF11706">
    <property type="entry name" value="zf-CGNR"/>
    <property type="match status" value="1"/>
</dbReference>
<dbReference type="InterPro" id="IPR010852">
    <property type="entry name" value="ABATE"/>
</dbReference>
<evidence type="ECO:0000259" key="1">
    <source>
        <dbReference type="Pfam" id="PF11706"/>
    </source>
</evidence>
<name>A0A7W6RFM3_9PROT</name>
<dbReference type="AlphaFoldDB" id="A0A7W6RFM3"/>
<dbReference type="EMBL" id="JACIGK010000031">
    <property type="protein sequence ID" value="MBB4267685.1"/>
    <property type="molecule type" value="Genomic_DNA"/>
</dbReference>
<reference evidence="2 3" key="1">
    <citation type="submission" date="2020-08" db="EMBL/GenBank/DDBJ databases">
        <title>Genome sequencing of Purple Non-Sulfur Bacteria from various extreme environments.</title>
        <authorList>
            <person name="Mayer M."/>
        </authorList>
    </citation>
    <scope>NUCLEOTIDE SEQUENCE [LARGE SCALE GENOMIC DNA]</scope>
    <source>
        <strain evidence="2 3">JA131</strain>
    </source>
</reference>
<gene>
    <name evidence="2" type="ORF">GGD89_003332</name>
</gene>
<dbReference type="InterPro" id="IPR023286">
    <property type="entry name" value="ABATE_dom_sf"/>
</dbReference>